<comment type="caution">
    <text evidence="4">The sequence shown here is derived from an EMBL/GenBank/DDBJ whole genome shotgun (WGS) entry which is preliminary data.</text>
</comment>
<dbReference type="Proteomes" id="UP000471126">
    <property type="component" value="Unassembled WGS sequence"/>
</dbReference>
<dbReference type="PANTHER" id="PTHR22931">
    <property type="entry name" value="PHOSPHOENOLPYRUVATE DIKINASE-RELATED"/>
    <property type="match status" value="1"/>
</dbReference>
<dbReference type="GO" id="GO:0016301">
    <property type="term" value="F:kinase activity"/>
    <property type="evidence" value="ECO:0007669"/>
    <property type="project" value="UniProtKB-KW"/>
</dbReference>
<dbReference type="InterPro" id="IPR010121">
    <property type="entry name" value="Pyruvate_phosphate_dikinase"/>
</dbReference>
<dbReference type="PANTHER" id="PTHR22931:SF9">
    <property type="entry name" value="PYRUVATE, PHOSPHATE DIKINASE 1, CHLOROPLASTIC"/>
    <property type="match status" value="1"/>
</dbReference>
<protein>
    <submittedName>
        <fullName evidence="4">Pyruvate, phosphate dikinase</fullName>
        <ecNumber evidence="4">2.7.9.1</ecNumber>
    </submittedName>
</protein>
<dbReference type="GO" id="GO:0050242">
    <property type="term" value="F:pyruvate, phosphate dikinase activity"/>
    <property type="evidence" value="ECO:0007669"/>
    <property type="project" value="UniProtKB-EC"/>
</dbReference>
<keyword evidence="4" id="KW-0808">Transferase</keyword>
<dbReference type="Pfam" id="PF01326">
    <property type="entry name" value="PPDK_N"/>
    <property type="match status" value="1"/>
</dbReference>
<name>A0A6P0GNH0_9ACTN</name>
<sequence>DPGSGARGVYGEYLQDAQGEDVVAGTRATVPLAELERIDRAAHDELLAALARLESHYRDLCDVEFTVERGTLWMLQTRVGTRTAAAAFVIAGQLVDEGVIDMDEAVRRVSGDQLAQLTSPRVASGGAATELTRGTAASPGTALGRAVFSSAAAVEEARRGESVVLVRRETSPDDLSGMIAAVGVLTSHGGRISHAAVVARGMGRACVCGAGELQVDTEAERFTAPDGTVVSEGDVVSIDGSTGRVWLGEVPVEASAVVRYLEGALDPESADADDLVRSVHRILAHADRVRRPDVRTDAGTPGDAGRARLEAGREALRGDRAGS</sequence>
<reference evidence="4 5" key="1">
    <citation type="submission" date="2019-12" db="EMBL/GenBank/DDBJ databases">
        <title>WGS of CPCC 203550 I12A-02606.</title>
        <authorList>
            <person name="Jiang Z."/>
        </authorList>
    </citation>
    <scope>NUCLEOTIDE SEQUENCE [LARGE SCALE GENOMIC DNA]</scope>
    <source>
        <strain evidence="4 5">I12A-02606</strain>
    </source>
</reference>
<dbReference type="Gene3D" id="1.10.189.10">
    <property type="entry name" value="Pyruvate Phosphate Dikinase, domain 2"/>
    <property type="match status" value="1"/>
</dbReference>
<keyword evidence="4" id="KW-0670">Pyruvate</keyword>
<feature type="domain" description="PEP-utilising enzyme mobile" evidence="2">
    <location>
        <begin position="161"/>
        <end position="243"/>
    </location>
</feature>
<feature type="compositionally biased region" description="Basic and acidic residues" evidence="1">
    <location>
        <begin position="305"/>
        <end position="323"/>
    </location>
</feature>
<dbReference type="GO" id="GO:0005524">
    <property type="term" value="F:ATP binding"/>
    <property type="evidence" value="ECO:0007669"/>
    <property type="project" value="InterPro"/>
</dbReference>
<dbReference type="RefSeq" id="WP_239524224.1">
    <property type="nucleotide sequence ID" value="NZ_JAAGWE010000048.1"/>
</dbReference>
<keyword evidence="4" id="KW-0418">Kinase</keyword>
<dbReference type="Gene3D" id="3.50.30.10">
    <property type="entry name" value="Phosphohistidine domain"/>
    <property type="match status" value="1"/>
</dbReference>
<dbReference type="InterPro" id="IPR036637">
    <property type="entry name" value="Phosphohistidine_dom_sf"/>
</dbReference>
<dbReference type="Pfam" id="PF00391">
    <property type="entry name" value="PEP-utilizers"/>
    <property type="match status" value="1"/>
</dbReference>
<feature type="non-terminal residue" evidence="4">
    <location>
        <position position="1"/>
    </location>
</feature>
<dbReference type="Gene3D" id="3.30.470.20">
    <property type="entry name" value="ATP-grasp fold, B domain"/>
    <property type="match status" value="1"/>
</dbReference>
<gene>
    <name evidence="4" type="ORF">GCU54_23265</name>
</gene>
<dbReference type="SUPFAM" id="SSF52009">
    <property type="entry name" value="Phosphohistidine domain"/>
    <property type="match status" value="1"/>
</dbReference>
<accession>A0A6P0GNH0</accession>
<evidence type="ECO:0000259" key="3">
    <source>
        <dbReference type="Pfam" id="PF01326"/>
    </source>
</evidence>
<organism evidence="4 5">
    <name type="scientific">Geodermatophilus normandii</name>
    <dbReference type="NCBI Taxonomy" id="1137989"/>
    <lineage>
        <taxon>Bacteria</taxon>
        <taxon>Bacillati</taxon>
        <taxon>Actinomycetota</taxon>
        <taxon>Actinomycetes</taxon>
        <taxon>Geodermatophilales</taxon>
        <taxon>Geodermatophilaceae</taxon>
        <taxon>Geodermatophilus</taxon>
    </lineage>
</organism>
<dbReference type="InterPro" id="IPR008279">
    <property type="entry name" value="PEP-util_enz_mobile_dom"/>
</dbReference>
<dbReference type="SUPFAM" id="SSF56059">
    <property type="entry name" value="Glutathione synthetase ATP-binding domain-like"/>
    <property type="match status" value="1"/>
</dbReference>
<dbReference type="EMBL" id="JAAGWE010000048">
    <property type="protein sequence ID" value="NEM08883.1"/>
    <property type="molecule type" value="Genomic_DNA"/>
</dbReference>
<evidence type="ECO:0000313" key="5">
    <source>
        <dbReference type="Proteomes" id="UP000471126"/>
    </source>
</evidence>
<evidence type="ECO:0000313" key="4">
    <source>
        <dbReference type="EMBL" id="NEM08883.1"/>
    </source>
</evidence>
<evidence type="ECO:0000259" key="2">
    <source>
        <dbReference type="Pfam" id="PF00391"/>
    </source>
</evidence>
<feature type="domain" description="Pyruvate phosphate dikinase AMP/ATP-binding" evidence="3">
    <location>
        <begin position="33"/>
        <end position="86"/>
    </location>
</feature>
<feature type="region of interest" description="Disordered" evidence="1">
    <location>
        <begin position="292"/>
        <end position="323"/>
    </location>
</feature>
<dbReference type="InterPro" id="IPR002192">
    <property type="entry name" value="PPDK_AMP/ATP-bd"/>
</dbReference>
<proteinExistence type="predicted"/>
<dbReference type="EC" id="2.7.9.1" evidence="4"/>
<evidence type="ECO:0000256" key="1">
    <source>
        <dbReference type="SAM" id="MobiDB-lite"/>
    </source>
</evidence>
<dbReference type="AlphaFoldDB" id="A0A6P0GNH0"/>